<organism evidence="1 2">
    <name type="scientific">Rhodococcus opacus (strain B4)</name>
    <dbReference type="NCBI Taxonomy" id="632772"/>
    <lineage>
        <taxon>Bacteria</taxon>
        <taxon>Bacillati</taxon>
        <taxon>Actinomycetota</taxon>
        <taxon>Actinomycetes</taxon>
        <taxon>Mycobacteriales</taxon>
        <taxon>Nocardiaceae</taxon>
        <taxon>Rhodococcus</taxon>
    </lineage>
</organism>
<dbReference type="KEGG" id="rop:ROP_pROB02-01040"/>
<dbReference type="PANTHER" id="PTHR48228">
    <property type="entry name" value="SUCCINYL-COA--D-CITRAMALATE COA-TRANSFERASE"/>
    <property type="match status" value="1"/>
</dbReference>
<sequence length="381" mass="40496">MGPLHGLRVLELGGRGPVRFSGMLLADLGAEVISICRPRPADDITPLGDAGLGRGRRRVSLDLRTHAGRRVVLAIASRVDAVIEGFLPEVAESLGVGPADCMAANPRLVYGRITGWGQTGPLANQPGHDINFLAVSGVLAHLGRAGTLPAPPMNLLADGGGAMLLTLGVTAAVLEARASGMGQVVDTSMLEGHALLSTMSHEMRNEGRWNEDRGSNLNDSGAPFYDVYPASDGRLVAVGAVEERYWKFLLALLDIGDGPDRWDRATWPWWRERLGAAFAQRTQSEWSEHAEAAGACISPVLTGAEAADHPHNRERGVFTRAGDDLLPSPAPRFSRTALRPLGTTARGSDQTRQVLAELEIDETGILDEPSAGGRNGLEPAQ</sequence>
<dbReference type="Gene3D" id="3.40.50.10540">
    <property type="entry name" value="Crotonobetainyl-coa:carnitine coa-transferase, domain 1"/>
    <property type="match status" value="1"/>
</dbReference>
<dbReference type="InterPro" id="IPR023606">
    <property type="entry name" value="CoA-Trfase_III_dom_1_sf"/>
</dbReference>
<reference evidence="1 2" key="1">
    <citation type="journal article" date="2005" name="J. Biosci. Bioeng.">
        <title>Isolation and characterization of benzene-tolerant Rhodococcus opacus strains.</title>
        <authorList>
            <person name="Na K.S."/>
            <person name="Kuroda A."/>
            <person name="Takiguchi N."/>
            <person name="Ikeda T."/>
            <person name="Ohtake H."/>
            <person name="Kato J."/>
        </authorList>
    </citation>
    <scope>NUCLEOTIDE SEQUENCE [LARGE SCALE GENOMIC DNA]</scope>
    <source>
        <strain evidence="1 2">B4</strain>
        <plasmid evidence="1">pROB02</plasmid>
    </source>
</reference>
<dbReference type="AlphaFoldDB" id="C1BDR4"/>
<dbReference type="RefSeq" id="WP_012687157.1">
    <property type="nucleotide sequence ID" value="NC_012521.1"/>
</dbReference>
<dbReference type="Pfam" id="PF02515">
    <property type="entry name" value="CoA_transf_3"/>
    <property type="match status" value="1"/>
</dbReference>
<evidence type="ECO:0000313" key="1">
    <source>
        <dbReference type="EMBL" id="BAH47117.1"/>
    </source>
</evidence>
<dbReference type="OrthoDB" id="9797653at2"/>
<dbReference type="EC" id="5.1.-.-" evidence="1"/>
<dbReference type="GO" id="GO:0016853">
    <property type="term" value="F:isomerase activity"/>
    <property type="evidence" value="ECO:0007669"/>
    <property type="project" value="UniProtKB-KW"/>
</dbReference>
<proteinExistence type="predicted"/>
<dbReference type="InterPro" id="IPR044855">
    <property type="entry name" value="CoA-Trfase_III_dom3_sf"/>
</dbReference>
<dbReference type="HOGENOM" id="CLU_033975_5_0_11"/>
<keyword evidence="1" id="KW-0614">Plasmid</keyword>
<dbReference type="SUPFAM" id="SSF89796">
    <property type="entry name" value="CoA-transferase family III (CaiB/BaiF)"/>
    <property type="match status" value="1"/>
</dbReference>
<dbReference type="InterPro" id="IPR003673">
    <property type="entry name" value="CoA-Trfase_fam_III"/>
</dbReference>
<accession>C1BDR4</accession>
<dbReference type="InterPro" id="IPR050509">
    <property type="entry name" value="CoA-transferase_III"/>
</dbReference>
<name>C1BDR4_RHOOB</name>
<gene>
    <name evidence="1" type="ordered locus">ROP_pROB02-01040</name>
</gene>
<dbReference type="PANTHER" id="PTHR48228:SF5">
    <property type="entry name" value="ALPHA-METHYLACYL-COA RACEMASE"/>
    <property type="match status" value="1"/>
</dbReference>
<keyword evidence="1" id="KW-0413">Isomerase</keyword>
<protein>
    <submittedName>
        <fullName evidence="1">Fatty acid-CoA racemase</fullName>
        <ecNumber evidence="1">5.1.-.-</ecNumber>
    </submittedName>
</protein>
<dbReference type="Proteomes" id="UP000002212">
    <property type="component" value="Plasmid pROB02"/>
</dbReference>
<dbReference type="EMBL" id="AP011117">
    <property type="protein sequence ID" value="BAH47117.1"/>
    <property type="molecule type" value="Genomic_DNA"/>
</dbReference>
<reference evidence="1 2" key="2">
    <citation type="submission" date="2009-03" db="EMBL/GenBank/DDBJ databases">
        <title>Comparison of the complete genome sequences of Rhodococcus erythropolis PR4 and Rhodococcus opacus B4.</title>
        <authorList>
            <person name="Takarada H."/>
            <person name="Sekine M."/>
            <person name="Hosoyama A."/>
            <person name="Yamada R."/>
            <person name="Fujisawa T."/>
            <person name="Omata S."/>
            <person name="Shimizu A."/>
            <person name="Tsukatani N."/>
            <person name="Tanikawa S."/>
            <person name="Fujita N."/>
            <person name="Harayama S."/>
        </authorList>
    </citation>
    <scope>NUCLEOTIDE SEQUENCE [LARGE SCALE GENOMIC DNA]</scope>
    <source>
        <strain evidence="1 2">B4</strain>
        <plasmid evidence="1 2">pROB02</plasmid>
    </source>
</reference>
<dbReference type="PATRIC" id="fig|632772.20.peg.8483"/>
<dbReference type="Gene3D" id="3.30.1540.10">
    <property type="entry name" value="formyl-coa transferase, domain 3"/>
    <property type="match status" value="1"/>
</dbReference>
<geneLocation type="plasmid" evidence="1 2">
    <name>pROB02</name>
</geneLocation>
<evidence type="ECO:0000313" key="2">
    <source>
        <dbReference type="Proteomes" id="UP000002212"/>
    </source>
</evidence>